<evidence type="ECO:0008006" key="3">
    <source>
        <dbReference type="Google" id="ProtNLM"/>
    </source>
</evidence>
<keyword evidence="2" id="KW-1185">Reference proteome</keyword>
<sequence>MRYAVSLTSIPPRFDRLGPVLTSLLAQTPAPETVFLTLPRQYWRFTGLVQAPLPPKGVEPLWSEVDHGPATKALVAAQALADQDLRLIYCDDDWLYGPDWAAALLEGDPDAAATGQAWDIKRIGRQGTGRDIAQGFSGVSIRPEWLSGADVSPPKVAWSVDDIWLSGHLARQGIALMVSSEARAAIRPAYDDAHALQDHAAGGKSRDAANRATAAVMHQRYGIWPEVDACSTA</sequence>
<accession>A0ABZ2THZ5</accession>
<gene>
    <name evidence="1" type="ORF">RZS32_003295</name>
</gene>
<proteinExistence type="predicted"/>
<dbReference type="EMBL" id="CP146606">
    <property type="protein sequence ID" value="WYK18924.1"/>
    <property type="molecule type" value="Genomic_DNA"/>
</dbReference>
<evidence type="ECO:0000313" key="2">
    <source>
        <dbReference type="Proteomes" id="UP001281305"/>
    </source>
</evidence>
<reference evidence="1 2" key="1">
    <citation type="submission" date="2024-02" db="EMBL/GenBank/DDBJ databases">
        <title>Roseovarius strain W115 nov., isolated from a marine algae.</title>
        <authorList>
            <person name="Lee M.W."/>
            <person name="Lee J.K."/>
            <person name="Kim J.M."/>
            <person name="Choi D.G."/>
            <person name="Baek J.H."/>
            <person name="Bayburt H."/>
            <person name="Jung J.J."/>
            <person name="Han D.M."/>
            <person name="Jeon C.O."/>
        </authorList>
    </citation>
    <scope>NUCLEOTIDE SEQUENCE [LARGE SCALE GENOMIC DNA]</scope>
    <source>
        <strain evidence="1 2">W115</strain>
    </source>
</reference>
<evidence type="ECO:0000313" key="1">
    <source>
        <dbReference type="EMBL" id="WYK18924.1"/>
    </source>
</evidence>
<organism evidence="1 2">
    <name type="scientific">Roseovarius rhodophyticola</name>
    <dbReference type="NCBI Taxonomy" id="3080827"/>
    <lineage>
        <taxon>Bacteria</taxon>
        <taxon>Pseudomonadati</taxon>
        <taxon>Pseudomonadota</taxon>
        <taxon>Alphaproteobacteria</taxon>
        <taxon>Rhodobacterales</taxon>
        <taxon>Roseobacteraceae</taxon>
        <taxon>Roseovarius</taxon>
    </lineage>
</organism>
<name>A0ABZ2THZ5_9RHOB</name>
<dbReference type="RefSeq" id="WP_317055607.1">
    <property type="nucleotide sequence ID" value="NZ_CP146606.1"/>
</dbReference>
<protein>
    <recommendedName>
        <fullName evidence="3">Glycosyltransferase family 2 protein</fullName>
    </recommendedName>
</protein>
<dbReference type="Proteomes" id="UP001281305">
    <property type="component" value="Chromosome"/>
</dbReference>